<keyword evidence="3" id="KW-1185">Reference proteome</keyword>
<evidence type="ECO:0000313" key="3">
    <source>
        <dbReference type="Proteomes" id="UP000593564"/>
    </source>
</evidence>
<organism evidence="2 3">
    <name type="scientific">Camellia sinensis</name>
    <name type="common">Tea plant</name>
    <name type="synonym">Thea sinensis</name>
    <dbReference type="NCBI Taxonomy" id="4442"/>
    <lineage>
        <taxon>Eukaryota</taxon>
        <taxon>Viridiplantae</taxon>
        <taxon>Streptophyta</taxon>
        <taxon>Embryophyta</taxon>
        <taxon>Tracheophyta</taxon>
        <taxon>Spermatophyta</taxon>
        <taxon>Magnoliopsida</taxon>
        <taxon>eudicotyledons</taxon>
        <taxon>Gunneridae</taxon>
        <taxon>Pentapetalae</taxon>
        <taxon>asterids</taxon>
        <taxon>Ericales</taxon>
        <taxon>Theaceae</taxon>
        <taxon>Camellia</taxon>
    </lineage>
</organism>
<proteinExistence type="predicted"/>
<dbReference type="Proteomes" id="UP000593564">
    <property type="component" value="Unassembled WGS sequence"/>
</dbReference>
<gene>
    <name evidence="2" type="ORF">HYC85_010772</name>
</gene>
<comment type="caution">
    <text evidence="2">The sequence shown here is derived from an EMBL/GenBank/DDBJ whole genome shotgun (WGS) entry which is preliminary data.</text>
</comment>
<sequence>MGFEGMEENDLRTKSFRDEDYNNRRVFLRSYPLQWGGDEGEENKQDTVEVSYGGGGGSGDGKKKPIKKLIVTVFEWGEGKILVLRRFKHKIEFYIIACLPVAFKPPTALISA</sequence>
<evidence type="ECO:0000256" key="1">
    <source>
        <dbReference type="SAM" id="MobiDB-lite"/>
    </source>
</evidence>
<protein>
    <submittedName>
        <fullName evidence="2">Uncharacterized protein</fullName>
    </submittedName>
</protein>
<reference evidence="3" key="1">
    <citation type="journal article" date="2020" name="Nat. Commun.">
        <title>Genome assembly of wild tea tree DASZ reveals pedigree and selection history of tea varieties.</title>
        <authorList>
            <person name="Zhang W."/>
            <person name="Zhang Y."/>
            <person name="Qiu H."/>
            <person name="Guo Y."/>
            <person name="Wan H."/>
            <person name="Zhang X."/>
            <person name="Scossa F."/>
            <person name="Alseekh S."/>
            <person name="Zhang Q."/>
            <person name="Wang P."/>
            <person name="Xu L."/>
            <person name="Schmidt M.H."/>
            <person name="Jia X."/>
            <person name="Li D."/>
            <person name="Zhu A."/>
            <person name="Guo F."/>
            <person name="Chen W."/>
            <person name="Ni D."/>
            <person name="Usadel B."/>
            <person name="Fernie A.R."/>
            <person name="Wen W."/>
        </authorList>
    </citation>
    <scope>NUCLEOTIDE SEQUENCE [LARGE SCALE GENOMIC DNA]</scope>
    <source>
        <strain evidence="3">cv. G240</strain>
    </source>
</reference>
<feature type="region of interest" description="Disordered" evidence="1">
    <location>
        <begin position="37"/>
        <end position="62"/>
    </location>
</feature>
<name>A0A7J7HLG1_CAMSI</name>
<reference evidence="2 3" key="2">
    <citation type="submission" date="2020-07" db="EMBL/GenBank/DDBJ databases">
        <title>Genome assembly of wild tea tree DASZ reveals pedigree and selection history of tea varieties.</title>
        <authorList>
            <person name="Zhang W."/>
        </authorList>
    </citation>
    <scope>NUCLEOTIDE SEQUENCE [LARGE SCALE GENOMIC DNA]</scope>
    <source>
        <strain evidence="3">cv. G240</strain>
        <tissue evidence="2">Leaf</tissue>
    </source>
</reference>
<dbReference type="EMBL" id="JACBKZ010000004">
    <property type="protein sequence ID" value="KAF5952828.1"/>
    <property type="molecule type" value="Genomic_DNA"/>
</dbReference>
<accession>A0A7J7HLG1</accession>
<dbReference type="AlphaFoldDB" id="A0A7J7HLG1"/>
<evidence type="ECO:0000313" key="2">
    <source>
        <dbReference type="EMBL" id="KAF5952828.1"/>
    </source>
</evidence>